<keyword evidence="7" id="KW-0819">tRNA processing</keyword>
<keyword evidence="11" id="KW-1185">Reference proteome</keyword>
<evidence type="ECO:0000256" key="3">
    <source>
        <dbReference type="ARBA" id="ARBA00005043"/>
    </source>
</evidence>
<dbReference type="Proteomes" id="UP000232323">
    <property type="component" value="Unassembled WGS sequence"/>
</dbReference>
<feature type="region of interest" description="Disordered" evidence="9">
    <location>
        <begin position="137"/>
        <end position="169"/>
    </location>
</feature>
<dbReference type="PANTHER" id="PTHR12896">
    <property type="entry name" value="PAX6 NEIGHBOR PROTEIN PAXNEB"/>
    <property type="match status" value="1"/>
</dbReference>
<gene>
    <name evidence="10" type="ORF">CEUSTIGMA_g2867.t1</name>
</gene>
<dbReference type="GO" id="GO:0008023">
    <property type="term" value="C:transcription elongation factor complex"/>
    <property type="evidence" value="ECO:0007669"/>
    <property type="project" value="TreeGrafter"/>
</dbReference>
<dbReference type="OrthoDB" id="289162at2759"/>
<evidence type="ECO:0000256" key="4">
    <source>
        <dbReference type="ARBA" id="ARBA00007573"/>
    </source>
</evidence>
<comment type="similarity">
    <text evidence="4">Belongs to the ELP4 family.</text>
</comment>
<evidence type="ECO:0000256" key="7">
    <source>
        <dbReference type="ARBA" id="ARBA00022694"/>
    </source>
</evidence>
<sequence length="470" mass="50095">MRSSFTRKSPANADAGTRAGLHGQTLISMGLVDLDKLLGGGLPLGSLLLILEDAHSKQHLNLMKYFMAEGLTIGQKVAWLTSRPAAGGPGQFLPAEYTASSVSNAHKDNDDEEGSRSELRIAWQYRKYIQQKSSAVTANPSSSSVGSSSVGYSIQSPDGGAKQQAAAGGSSNKAVEAGIGREWCHSFDLTKCMGEEAVEKRGLLYLNCGRGQDLAASTSSVSHAYQQAHNWCASFQRTSMGVSGSAAMSTTVAPPVVSGSIIQGVKGPESVGRLVVESLGSPDWWLNVGSLEGQEAESRQASCVPLGWMGAVDQQERERQVVAFIQQLKHRVQDSRCSALVTCPAGSFSTSTMLRLQHASDVVFSIQTISDDSEVYALLPDASSSSALFSLTKLPSAGMIAPRLPDASLYVIRNKRRRIAISMVDIDPDASARQQDQLQLTVHNASSTPDSSEKKKVNRLASKGHASFDF</sequence>
<accession>A0A250WX57</accession>
<reference evidence="10 11" key="1">
    <citation type="submission" date="2017-08" db="EMBL/GenBank/DDBJ databases">
        <title>Acidophilic green algal genome provides insights into adaptation to an acidic environment.</title>
        <authorList>
            <person name="Hirooka S."/>
            <person name="Hirose Y."/>
            <person name="Kanesaki Y."/>
            <person name="Higuchi S."/>
            <person name="Fujiwara T."/>
            <person name="Onuma R."/>
            <person name="Era A."/>
            <person name="Ohbayashi R."/>
            <person name="Uzuka A."/>
            <person name="Nozaki H."/>
            <person name="Yoshikawa H."/>
            <person name="Miyagishima S.Y."/>
        </authorList>
    </citation>
    <scope>NUCLEOTIDE SEQUENCE [LARGE SCALE GENOMIC DNA]</scope>
    <source>
        <strain evidence="10 11">NIES-2499</strain>
    </source>
</reference>
<keyword evidence="8" id="KW-0539">Nucleus</keyword>
<evidence type="ECO:0000256" key="9">
    <source>
        <dbReference type="SAM" id="MobiDB-lite"/>
    </source>
</evidence>
<evidence type="ECO:0000256" key="8">
    <source>
        <dbReference type="ARBA" id="ARBA00023242"/>
    </source>
</evidence>
<proteinExistence type="inferred from homology"/>
<evidence type="ECO:0000313" key="11">
    <source>
        <dbReference type="Proteomes" id="UP000232323"/>
    </source>
</evidence>
<dbReference type="STRING" id="1157962.A0A250WX57"/>
<evidence type="ECO:0000256" key="1">
    <source>
        <dbReference type="ARBA" id="ARBA00004123"/>
    </source>
</evidence>
<dbReference type="PANTHER" id="PTHR12896:SF1">
    <property type="entry name" value="ELONGATOR COMPLEX PROTEIN 4"/>
    <property type="match status" value="1"/>
</dbReference>
<evidence type="ECO:0000256" key="5">
    <source>
        <dbReference type="ARBA" id="ARBA00020265"/>
    </source>
</evidence>
<name>A0A250WX57_9CHLO</name>
<comment type="caution">
    <text evidence="10">The sequence shown here is derived from an EMBL/GenBank/DDBJ whole genome shotgun (WGS) entry which is preliminary data.</text>
</comment>
<evidence type="ECO:0000256" key="2">
    <source>
        <dbReference type="ARBA" id="ARBA00004496"/>
    </source>
</evidence>
<evidence type="ECO:0000313" key="10">
    <source>
        <dbReference type="EMBL" id="GAX75423.1"/>
    </source>
</evidence>
<protein>
    <recommendedName>
        <fullName evidence="5">Elongator complex protein 4</fullName>
    </recommendedName>
</protein>
<dbReference type="Gene3D" id="3.40.50.300">
    <property type="entry name" value="P-loop containing nucleotide triphosphate hydrolases"/>
    <property type="match status" value="2"/>
</dbReference>
<comment type="subcellular location">
    <subcellularLocation>
        <location evidence="2">Cytoplasm</location>
    </subcellularLocation>
    <subcellularLocation>
        <location evidence="1">Nucleus</location>
    </subcellularLocation>
</comment>
<feature type="region of interest" description="Disordered" evidence="9">
    <location>
        <begin position="442"/>
        <end position="470"/>
    </location>
</feature>
<keyword evidence="6" id="KW-0963">Cytoplasm</keyword>
<comment type="pathway">
    <text evidence="3">tRNA modification; 5-methoxycarbonylmethyl-2-thiouridine-tRNA biosynthesis.</text>
</comment>
<dbReference type="InterPro" id="IPR008728">
    <property type="entry name" value="Elongator_complex_protein_4"/>
</dbReference>
<dbReference type="EMBL" id="BEGY01000012">
    <property type="protein sequence ID" value="GAX75423.1"/>
    <property type="molecule type" value="Genomic_DNA"/>
</dbReference>
<organism evidence="10 11">
    <name type="scientific">Chlamydomonas eustigma</name>
    <dbReference type="NCBI Taxonomy" id="1157962"/>
    <lineage>
        <taxon>Eukaryota</taxon>
        <taxon>Viridiplantae</taxon>
        <taxon>Chlorophyta</taxon>
        <taxon>core chlorophytes</taxon>
        <taxon>Chlorophyceae</taxon>
        <taxon>CS clade</taxon>
        <taxon>Chlamydomonadales</taxon>
        <taxon>Chlamydomonadaceae</taxon>
        <taxon>Chlamydomonas</taxon>
    </lineage>
</organism>
<evidence type="ECO:0000256" key="6">
    <source>
        <dbReference type="ARBA" id="ARBA00022490"/>
    </source>
</evidence>
<dbReference type="Pfam" id="PF05625">
    <property type="entry name" value="PAXNEB"/>
    <property type="match status" value="1"/>
</dbReference>
<dbReference type="GO" id="GO:0002098">
    <property type="term" value="P:tRNA wobble uridine modification"/>
    <property type="evidence" value="ECO:0007669"/>
    <property type="project" value="InterPro"/>
</dbReference>
<dbReference type="UniPathway" id="UPA00988"/>
<dbReference type="GO" id="GO:0005737">
    <property type="term" value="C:cytoplasm"/>
    <property type="evidence" value="ECO:0007669"/>
    <property type="project" value="UniProtKB-SubCell"/>
</dbReference>
<dbReference type="AlphaFoldDB" id="A0A250WX57"/>
<dbReference type="InterPro" id="IPR027417">
    <property type="entry name" value="P-loop_NTPase"/>
</dbReference>
<dbReference type="GO" id="GO:0033588">
    <property type="term" value="C:elongator holoenzyme complex"/>
    <property type="evidence" value="ECO:0007669"/>
    <property type="project" value="InterPro"/>
</dbReference>